<evidence type="ECO:0000313" key="3">
    <source>
        <dbReference type="Proteomes" id="UP001219525"/>
    </source>
</evidence>
<evidence type="ECO:0000313" key="2">
    <source>
        <dbReference type="EMBL" id="KAJ7205213.1"/>
    </source>
</evidence>
<feature type="compositionally biased region" description="Gly residues" evidence="1">
    <location>
        <begin position="379"/>
        <end position="390"/>
    </location>
</feature>
<feature type="region of interest" description="Disordered" evidence="1">
    <location>
        <begin position="343"/>
        <end position="400"/>
    </location>
</feature>
<dbReference type="Proteomes" id="UP001219525">
    <property type="component" value="Unassembled WGS sequence"/>
</dbReference>
<gene>
    <name evidence="2" type="ORF">GGX14DRAFT_397757</name>
</gene>
<proteinExistence type="predicted"/>
<accession>A0AAD6V7Q2</accession>
<reference evidence="2" key="1">
    <citation type="submission" date="2023-03" db="EMBL/GenBank/DDBJ databases">
        <title>Massive genome expansion in bonnet fungi (Mycena s.s.) driven by repeated elements and novel gene families across ecological guilds.</title>
        <authorList>
            <consortium name="Lawrence Berkeley National Laboratory"/>
            <person name="Harder C.B."/>
            <person name="Miyauchi S."/>
            <person name="Viragh M."/>
            <person name="Kuo A."/>
            <person name="Thoen E."/>
            <person name="Andreopoulos B."/>
            <person name="Lu D."/>
            <person name="Skrede I."/>
            <person name="Drula E."/>
            <person name="Henrissat B."/>
            <person name="Morin E."/>
            <person name="Kohler A."/>
            <person name="Barry K."/>
            <person name="LaButti K."/>
            <person name="Morin E."/>
            <person name="Salamov A."/>
            <person name="Lipzen A."/>
            <person name="Mereny Z."/>
            <person name="Hegedus B."/>
            <person name="Baldrian P."/>
            <person name="Stursova M."/>
            <person name="Weitz H."/>
            <person name="Taylor A."/>
            <person name="Grigoriev I.V."/>
            <person name="Nagy L.G."/>
            <person name="Martin F."/>
            <person name="Kauserud H."/>
        </authorList>
    </citation>
    <scope>NUCLEOTIDE SEQUENCE</scope>
    <source>
        <strain evidence="2">9144</strain>
    </source>
</reference>
<dbReference type="EMBL" id="JARJCW010000044">
    <property type="protein sequence ID" value="KAJ7205213.1"/>
    <property type="molecule type" value="Genomic_DNA"/>
</dbReference>
<feature type="region of interest" description="Disordered" evidence="1">
    <location>
        <begin position="156"/>
        <end position="198"/>
    </location>
</feature>
<organism evidence="2 3">
    <name type="scientific">Mycena pura</name>
    <dbReference type="NCBI Taxonomy" id="153505"/>
    <lineage>
        <taxon>Eukaryota</taxon>
        <taxon>Fungi</taxon>
        <taxon>Dikarya</taxon>
        <taxon>Basidiomycota</taxon>
        <taxon>Agaricomycotina</taxon>
        <taxon>Agaricomycetes</taxon>
        <taxon>Agaricomycetidae</taxon>
        <taxon>Agaricales</taxon>
        <taxon>Marasmiineae</taxon>
        <taxon>Mycenaceae</taxon>
        <taxon>Mycena</taxon>
    </lineage>
</organism>
<protein>
    <submittedName>
        <fullName evidence="2">Uncharacterized protein</fullName>
    </submittedName>
</protein>
<dbReference type="AlphaFoldDB" id="A0AAD6V7Q2"/>
<comment type="caution">
    <text evidence="2">The sequence shown here is derived from an EMBL/GenBank/DDBJ whole genome shotgun (WGS) entry which is preliminary data.</text>
</comment>
<keyword evidence="3" id="KW-1185">Reference proteome</keyword>
<name>A0AAD6V7Q2_9AGAR</name>
<sequence>MPVCAGEFPLACQKVNSPGGGHRVDRSYYRRGGNAYQVMISEQGEGGTGAKRWYSAAGDATARRVGGGIVQMPVERQFESSRLLTIEGRYVNNSAPTAALGPSHPWACPPTPWEKEGHSFPSRLQDACRPGIQADLSQCRGKPDLTSAWRWGESRGVECGNRGPPGAPGRWKSANWTSGRRRADVPADQARWTSGRRRADVRADQARWTARPRASWGAGAYGYRRRRCESARSWGAGVNWVHATKRVQCRWVTGGVRVVRSGRGEPGGLRSRRGKRSLRTARGFENAGPSTSMESGTGCMGGARVFARVGAKTTVCPARPLAARECTMLEGCMRRMTGGRRGRALGGVNVTSPERVAPSAGKQTRRVDATARRCRGARDGPGGAVSGGMPGSVVRREGTAVDEPSCSAEWMAGYLGKNDPERKFVAYKVAAWAGGGGGGESD</sequence>
<evidence type="ECO:0000256" key="1">
    <source>
        <dbReference type="SAM" id="MobiDB-lite"/>
    </source>
</evidence>